<dbReference type="PANTHER" id="PTHR14150">
    <property type="entry name" value="U3 SMALL NUCLEOLAR RNA-ASSOCIATED PROTEIN 14"/>
    <property type="match status" value="1"/>
</dbReference>
<feature type="compositionally biased region" description="Acidic residues" evidence="5">
    <location>
        <begin position="457"/>
        <end position="471"/>
    </location>
</feature>
<feature type="region of interest" description="Disordered" evidence="5">
    <location>
        <begin position="366"/>
        <end position="627"/>
    </location>
</feature>
<comment type="subcellular location">
    <subcellularLocation>
        <location evidence="1">Nucleus</location>
        <location evidence="1">Nucleolus</location>
    </subcellularLocation>
</comment>
<feature type="region of interest" description="Disordered" evidence="5">
    <location>
        <begin position="312"/>
        <end position="353"/>
    </location>
</feature>
<keyword evidence="4" id="KW-0539">Nucleus</keyword>
<proteinExistence type="inferred from homology"/>
<feature type="compositionally biased region" description="Acidic residues" evidence="5">
    <location>
        <begin position="554"/>
        <end position="571"/>
    </location>
</feature>
<sequence length="841" mass="96428">MIQQSFVEGMEAEDGGEVLSSDDETILDERKHNQLLDAITSIDGKKKNRLSQRTVISNQISEFNFTSSKDDSSKVRLHELVGSLKETGSHDNLKKQLSTVQRHNKTVATPLPRHEKEKINRTAAYEATTQEVSKWDPLVRENRKADQLYFPLQKQDFSVVTTDQLVKRFQPRTPLEMQVAALLRGSENVVQDAEQCELTPAEQRALRAMDLQEAKERRMELMKHRALMFHRILKKEKLKTEKKLLETLQQDDPESFLEKINQFEKERAEERMSLKHRGGTKFAKRQMIYAKFDDRARQEVQNMLQKSREITQKLKSAESSDDSADEIDDNLANQTGGDAHYSAPGSREASNPWMVKPTVTIKLKSDYARPETVENEVSQQDDIHSADVGDDFESESKLVEGNVNEIHASGSEHDISDGDNDDGDESESDMPKESRKSVKKANVEIVKEGINKHSFDDVNEDEEDISDDIDEIFNKKKTKTKVVDKVKQEVRKKTKEKKKKKEDNKNGVTKLSVNKRKKEKRKKELERQNRELRKQMERKTDEARKRKVGVENSSDIDNDIEEDNDSGEEVIDEKLVRKRTLAEIENDSEDEIEPEYPRNKPTDAKKARSENKKSDKPTEAYIDPNKLFTMSTRMKQVGSAPDLIDDGETELDPEEQQRLTIAQAFADDDVIDEFSQEKDALADAGKPQDICLHMPGWGEWGGDGVKVNRRKRKRLTIKAPPPLPRKDQHLGHVIISEKKNEAVKKHQVSEVPFPYTSADQFEKSIRAPLGKTWNPEMVYKQMVKPKVVTQMGKIISPMDKSEAFANRKEEVKGDLDGDKEKKFGKSKMKDNKKHKGKGKRK</sequence>
<feature type="compositionally biased region" description="Acidic residues" evidence="5">
    <location>
        <begin position="584"/>
        <end position="594"/>
    </location>
</feature>
<comment type="similarity">
    <text evidence="2">Belongs to the UTP14 family.</text>
</comment>
<dbReference type="PANTHER" id="PTHR14150:SF12">
    <property type="entry name" value="U3 SMALL NUCLEOLAR RNA-ASSOCIATED PROTEIN 14 HOMOLOG A"/>
    <property type="match status" value="1"/>
</dbReference>
<feature type="compositionally biased region" description="Basic and acidic residues" evidence="5">
    <location>
        <begin position="799"/>
        <end position="829"/>
    </location>
</feature>
<reference evidence="6" key="1">
    <citation type="submission" date="2022-11" db="EMBL/GenBank/DDBJ databases">
        <title>Centuries of genome instability and evolution in soft-shell clam transmissible cancer (bioRxiv).</title>
        <authorList>
            <person name="Hart S.F.M."/>
            <person name="Yonemitsu M.A."/>
            <person name="Giersch R.M."/>
            <person name="Beal B.F."/>
            <person name="Arriagada G."/>
            <person name="Davis B.W."/>
            <person name="Ostrander E.A."/>
            <person name="Goff S.P."/>
            <person name="Metzger M.J."/>
        </authorList>
    </citation>
    <scope>NUCLEOTIDE SEQUENCE</scope>
    <source>
        <strain evidence="6">MELC-2E11</strain>
        <tissue evidence="6">Siphon/mantle</tissue>
    </source>
</reference>
<dbReference type="InterPro" id="IPR006709">
    <property type="entry name" value="SSU_processome_Utp14"/>
</dbReference>
<keyword evidence="7" id="KW-1185">Reference proteome</keyword>
<evidence type="ECO:0000313" key="7">
    <source>
        <dbReference type="Proteomes" id="UP001164746"/>
    </source>
</evidence>
<feature type="compositionally biased region" description="Basic and acidic residues" evidence="5">
    <location>
        <begin position="522"/>
        <end position="544"/>
    </location>
</feature>
<feature type="compositionally biased region" description="Acidic residues" evidence="5">
    <location>
        <begin position="417"/>
        <end position="428"/>
    </location>
</feature>
<dbReference type="Proteomes" id="UP001164746">
    <property type="component" value="Chromosome 6"/>
</dbReference>
<dbReference type="Pfam" id="PF04615">
    <property type="entry name" value="Utp14"/>
    <property type="match status" value="1"/>
</dbReference>
<evidence type="ECO:0000256" key="4">
    <source>
        <dbReference type="ARBA" id="ARBA00023242"/>
    </source>
</evidence>
<evidence type="ECO:0000256" key="3">
    <source>
        <dbReference type="ARBA" id="ARBA00022553"/>
    </source>
</evidence>
<dbReference type="EMBL" id="CP111017">
    <property type="protein sequence ID" value="WAR09309.1"/>
    <property type="molecule type" value="Genomic_DNA"/>
</dbReference>
<evidence type="ECO:0000256" key="1">
    <source>
        <dbReference type="ARBA" id="ARBA00004604"/>
    </source>
</evidence>
<organism evidence="6 7">
    <name type="scientific">Mya arenaria</name>
    <name type="common">Soft-shell clam</name>
    <dbReference type="NCBI Taxonomy" id="6604"/>
    <lineage>
        <taxon>Eukaryota</taxon>
        <taxon>Metazoa</taxon>
        <taxon>Spiralia</taxon>
        <taxon>Lophotrochozoa</taxon>
        <taxon>Mollusca</taxon>
        <taxon>Bivalvia</taxon>
        <taxon>Autobranchia</taxon>
        <taxon>Heteroconchia</taxon>
        <taxon>Euheterodonta</taxon>
        <taxon>Imparidentia</taxon>
        <taxon>Neoheterodontei</taxon>
        <taxon>Myida</taxon>
        <taxon>Myoidea</taxon>
        <taxon>Myidae</taxon>
        <taxon>Mya</taxon>
    </lineage>
</organism>
<evidence type="ECO:0000313" key="6">
    <source>
        <dbReference type="EMBL" id="WAR09309.1"/>
    </source>
</evidence>
<feature type="compositionally biased region" description="Basic and acidic residues" evidence="5">
    <location>
        <begin position="481"/>
        <end position="491"/>
    </location>
</feature>
<evidence type="ECO:0000256" key="5">
    <source>
        <dbReference type="SAM" id="MobiDB-lite"/>
    </source>
</evidence>
<feature type="compositionally biased region" description="Basic and acidic residues" evidence="5">
    <location>
        <begin position="429"/>
        <end position="456"/>
    </location>
</feature>
<feature type="region of interest" description="Disordered" evidence="5">
    <location>
        <begin position="796"/>
        <end position="841"/>
    </location>
</feature>
<evidence type="ECO:0000256" key="2">
    <source>
        <dbReference type="ARBA" id="ARBA00007774"/>
    </source>
</evidence>
<protein>
    <submittedName>
        <fullName evidence="6">UT14A-like protein</fullName>
    </submittedName>
</protein>
<feature type="compositionally biased region" description="Basic residues" evidence="5">
    <location>
        <begin position="830"/>
        <end position="841"/>
    </location>
</feature>
<feature type="compositionally biased region" description="Basic and acidic residues" evidence="5">
    <location>
        <begin position="595"/>
        <end position="618"/>
    </location>
</feature>
<feature type="compositionally biased region" description="Acidic residues" evidence="5">
    <location>
        <begin position="319"/>
        <end position="329"/>
    </location>
</feature>
<name>A0ABY7EJW9_MYAAR</name>
<keyword evidence="3" id="KW-0597">Phosphoprotein</keyword>
<gene>
    <name evidence="6" type="ORF">MAR_019267</name>
</gene>
<accession>A0ABY7EJW9</accession>